<organism evidence="1 2">
    <name type="scientific">Methanothermococcus okinawensis (strain DSM 14208 / JCM 11175 / IH1)</name>
    <dbReference type="NCBI Taxonomy" id="647113"/>
    <lineage>
        <taxon>Archaea</taxon>
        <taxon>Methanobacteriati</taxon>
        <taxon>Methanobacteriota</taxon>
        <taxon>Methanomada group</taxon>
        <taxon>Methanococci</taxon>
        <taxon>Methanococcales</taxon>
        <taxon>Methanococcaceae</taxon>
        <taxon>Methanothermococcus</taxon>
    </lineage>
</organism>
<dbReference type="AlphaFoldDB" id="F8AL58"/>
<proteinExistence type="predicted"/>
<dbReference type="RefSeq" id="WP_013866606.1">
    <property type="nucleotide sequence ID" value="NC_015636.1"/>
</dbReference>
<accession>F8AL58</accession>
<dbReference type="EMBL" id="CP002792">
    <property type="protein sequence ID" value="AEH06420.1"/>
    <property type="molecule type" value="Genomic_DNA"/>
</dbReference>
<dbReference type="Proteomes" id="UP000009296">
    <property type="component" value="Chromosome"/>
</dbReference>
<dbReference type="HOGENOM" id="CLU_1029010_0_0_2"/>
<evidence type="ECO:0000313" key="2">
    <source>
        <dbReference type="Proteomes" id="UP000009296"/>
    </source>
</evidence>
<dbReference type="GeneID" id="10772558"/>
<dbReference type="eggNOG" id="arCOG09673">
    <property type="taxonomic scope" value="Archaea"/>
</dbReference>
<gene>
    <name evidence="1" type="ordered locus">Metok_0436</name>
</gene>
<name>F8AL58_METOI</name>
<dbReference type="OrthoDB" id="108761at2157"/>
<protein>
    <submittedName>
        <fullName evidence="1">Uncharacterized protein</fullName>
    </submittedName>
</protein>
<dbReference type="KEGG" id="mok:Metok_0436"/>
<reference evidence="1" key="1">
    <citation type="submission" date="2011-05" db="EMBL/GenBank/DDBJ databases">
        <title>Complete sequence of chromosome of Methanothermococcus okinawensis IH1.</title>
        <authorList>
            <consortium name="US DOE Joint Genome Institute"/>
            <person name="Lucas S."/>
            <person name="Han J."/>
            <person name="Lapidus A."/>
            <person name="Cheng J.-F."/>
            <person name="Goodwin L."/>
            <person name="Pitluck S."/>
            <person name="Peters L."/>
            <person name="Mikhailova N."/>
            <person name="Held B."/>
            <person name="Han C."/>
            <person name="Tapia R."/>
            <person name="Land M."/>
            <person name="Hauser L."/>
            <person name="Kyrpides N."/>
            <person name="Ivanova N."/>
            <person name="Pagani I."/>
            <person name="Sieprawska-Lupa M."/>
            <person name="Takai K."/>
            <person name="Miyazaki J."/>
            <person name="Whitman W."/>
            <person name="Woyke T."/>
        </authorList>
    </citation>
    <scope>NUCLEOTIDE SEQUENCE [LARGE SCALE GENOMIC DNA]</scope>
    <source>
        <strain evidence="1">IH1</strain>
    </source>
</reference>
<evidence type="ECO:0000313" key="1">
    <source>
        <dbReference type="EMBL" id="AEH06420.1"/>
    </source>
</evidence>
<keyword evidence="2" id="KW-1185">Reference proteome</keyword>
<sequence>MNLNIFKGFAAVAMLCLIGSVLATPVTISGDNIGSHKDISVQKAANNVKILDNKIEIINNFENNGKIEYIISKDYSTMTIKELNVNGNNIYTLKTVKLKDGYHVSIYKNGVLIHTKITKNNPIEYITYQKLLGGNKYMPNIRTGITPRCNIILELPEPVVNIGAEDYLKVDTNARYNSNDPLVFIKYYVILPPGVKYIEDGNPTAVYKLSSGQSINLPMGTGVHEHILGPCTILYWSDLDILGDGLSDTKHLIIKYISTGNKEIKGKIGLQPVGIPWNYMWNSDVIHVKVIN</sequence>